<reference evidence="2 3" key="1">
    <citation type="submission" date="2015-09" db="EMBL/GenBank/DDBJ databases">
        <title>Genome sequencing project for genomic taxonomy and phylogenomics of Bacillus-like bacteria.</title>
        <authorList>
            <person name="Liu B."/>
            <person name="Wang J."/>
            <person name="Zhu Y."/>
            <person name="Liu G."/>
            <person name="Chen Q."/>
            <person name="Chen Z."/>
            <person name="Lan J."/>
            <person name="Che J."/>
            <person name="Ge C."/>
            <person name="Shi H."/>
            <person name="Pan Z."/>
            <person name="Liu X."/>
        </authorList>
    </citation>
    <scope>NUCLEOTIDE SEQUENCE [LARGE SCALE GENOMIC DNA]</scope>
    <source>
        <strain evidence="2 3">DSM 19153</strain>
    </source>
</reference>
<keyword evidence="3" id="KW-1185">Reference proteome</keyword>
<keyword evidence="1" id="KW-0812">Transmembrane</keyword>
<feature type="transmembrane region" description="Helical" evidence="1">
    <location>
        <begin position="118"/>
        <end position="139"/>
    </location>
</feature>
<sequence>MEETFSVLTIFLMFISPFIYMYLGKKILALINGAVLIGFLFSWYSVMGNIGRSATLNWETIVWMALIYILSIFLIISISLLVNRWFSLSKSFSVPSITAILLILVVIFSFNLDIYELIFATVIYLVPTYVIFSLLVGLFKYEYSSREDL</sequence>
<feature type="transmembrane region" description="Helical" evidence="1">
    <location>
        <begin position="61"/>
        <end position="82"/>
    </location>
</feature>
<gene>
    <name evidence="2" type="ORF">AN965_18640</name>
</gene>
<evidence type="ECO:0000313" key="3">
    <source>
        <dbReference type="Proteomes" id="UP000051061"/>
    </source>
</evidence>
<feature type="transmembrane region" description="Helical" evidence="1">
    <location>
        <begin position="6"/>
        <end position="23"/>
    </location>
</feature>
<feature type="transmembrane region" description="Helical" evidence="1">
    <location>
        <begin position="94"/>
        <end position="112"/>
    </location>
</feature>
<proteinExistence type="predicted"/>
<feature type="transmembrane region" description="Helical" evidence="1">
    <location>
        <begin position="28"/>
        <end position="46"/>
    </location>
</feature>
<dbReference type="Proteomes" id="UP000051061">
    <property type="component" value="Unassembled WGS sequence"/>
</dbReference>
<dbReference type="AlphaFoldDB" id="A0A9D5DK24"/>
<dbReference type="EMBL" id="LJJD01000040">
    <property type="protein sequence ID" value="KQL51782.1"/>
    <property type="molecule type" value="Genomic_DNA"/>
</dbReference>
<organism evidence="2 3">
    <name type="scientific">Alkalicoccobacillus plakortidis</name>
    <dbReference type="NCBI Taxonomy" id="444060"/>
    <lineage>
        <taxon>Bacteria</taxon>
        <taxon>Bacillati</taxon>
        <taxon>Bacillota</taxon>
        <taxon>Bacilli</taxon>
        <taxon>Bacillales</taxon>
        <taxon>Bacillaceae</taxon>
        <taxon>Alkalicoccobacillus</taxon>
    </lineage>
</organism>
<name>A0A9D5DK24_9BACI</name>
<keyword evidence="1" id="KW-0472">Membrane</keyword>
<comment type="caution">
    <text evidence="2">The sequence shown here is derived from an EMBL/GenBank/DDBJ whole genome shotgun (WGS) entry which is preliminary data.</text>
</comment>
<protein>
    <submittedName>
        <fullName evidence="2">Uncharacterized protein</fullName>
    </submittedName>
</protein>
<evidence type="ECO:0000313" key="2">
    <source>
        <dbReference type="EMBL" id="KQL51782.1"/>
    </source>
</evidence>
<accession>A0A9D5DK24</accession>
<keyword evidence="1" id="KW-1133">Transmembrane helix</keyword>
<evidence type="ECO:0000256" key="1">
    <source>
        <dbReference type="SAM" id="Phobius"/>
    </source>
</evidence>